<keyword evidence="2" id="KW-1185">Reference proteome</keyword>
<protein>
    <recommendedName>
        <fullName evidence="3">Dynein light chain</fullName>
    </recommendedName>
</protein>
<dbReference type="InterPro" id="IPR005334">
    <property type="entry name" value="Tctex-1-like"/>
</dbReference>
<dbReference type="Proteomes" id="UP000092716">
    <property type="component" value="Chromosome 9"/>
</dbReference>
<dbReference type="RefSeq" id="XP_019914713.1">
    <property type="nucleotide sequence ID" value="XM_020059610.1"/>
</dbReference>
<dbReference type="GO" id="GO:0007018">
    <property type="term" value="P:microtubule-based movement"/>
    <property type="evidence" value="ECO:0007669"/>
    <property type="project" value="TreeGrafter"/>
</dbReference>
<accession>A0A1B1DZ25</accession>
<dbReference type="GO" id="GO:0005737">
    <property type="term" value="C:cytoplasm"/>
    <property type="evidence" value="ECO:0007669"/>
    <property type="project" value="TreeGrafter"/>
</dbReference>
<dbReference type="InterPro" id="IPR038586">
    <property type="entry name" value="Tctex-1-like_sf"/>
</dbReference>
<dbReference type="KEGG" id="pcot:PCOAH_00028050"/>
<dbReference type="GO" id="GO:0005868">
    <property type="term" value="C:cytoplasmic dynein complex"/>
    <property type="evidence" value="ECO:0007669"/>
    <property type="project" value="TreeGrafter"/>
</dbReference>
<name>A0A1B1DZ25_9APIC</name>
<dbReference type="PANTHER" id="PTHR21255">
    <property type="entry name" value="T-COMPLEX-ASSOCIATED-TESTIS-EXPRESSED 1/ DYNEIN LIGHT CHAIN"/>
    <property type="match status" value="1"/>
</dbReference>
<dbReference type="GO" id="GO:0045505">
    <property type="term" value="F:dynein intermediate chain binding"/>
    <property type="evidence" value="ECO:0007669"/>
    <property type="project" value="TreeGrafter"/>
</dbReference>
<dbReference type="EMBL" id="CP016247">
    <property type="protein sequence ID" value="ANQ08018.1"/>
    <property type="molecule type" value="Genomic_DNA"/>
</dbReference>
<evidence type="ECO:0000313" key="1">
    <source>
        <dbReference type="EMBL" id="ANQ08018.1"/>
    </source>
</evidence>
<dbReference type="GeneID" id="30909533"/>
<sequence length="107" mass="12404">MEKSILKQDIINSLKTLVNTNLKSTVFNCDSKKEITDNLSNLIKDHLKSLTSNKYKIVVEILLNESKEQGINVSTRLFFDKQSDFFFKESINTDTFHCFVVVYLIHV</sequence>
<dbReference type="AlphaFoldDB" id="A0A1B1DZ25"/>
<dbReference type="Pfam" id="PF03645">
    <property type="entry name" value="Tctex-1"/>
    <property type="match status" value="1"/>
</dbReference>
<evidence type="ECO:0000313" key="2">
    <source>
        <dbReference type="Proteomes" id="UP000092716"/>
    </source>
</evidence>
<gene>
    <name evidence="1" type="ORF">PCOAH_00028050</name>
</gene>
<dbReference type="Gene3D" id="3.30.1140.40">
    <property type="entry name" value="Tctex-1"/>
    <property type="match status" value="1"/>
</dbReference>
<organism evidence="1 2">
    <name type="scientific">Plasmodium coatneyi</name>
    <dbReference type="NCBI Taxonomy" id="208452"/>
    <lineage>
        <taxon>Eukaryota</taxon>
        <taxon>Sar</taxon>
        <taxon>Alveolata</taxon>
        <taxon>Apicomplexa</taxon>
        <taxon>Aconoidasida</taxon>
        <taxon>Haemosporida</taxon>
        <taxon>Plasmodiidae</taxon>
        <taxon>Plasmodium</taxon>
    </lineage>
</organism>
<proteinExistence type="predicted"/>
<dbReference type="OrthoDB" id="10260741at2759"/>
<dbReference type="VEuPathDB" id="PlasmoDB:PCOAH_00028050"/>
<dbReference type="PANTHER" id="PTHR21255:SF7">
    <property type="entry name" value="DYNEIN LIGHT CHAIN TCTEX-TYPE PROTEIN 2B"/>
    <property type="match status" value="1"/>
</dbReference>
<evidence type="ECO:0008006" key="3">
    <source>
        <dbReference type="Google" id="ProtNLM"/>
    </source>
</evidence>
<reference evidence="2" key="1">
    <citation type="submission" date="2016-06" db="EMBL/GenBank/DDBJ databases">
        <title>First high quality genome sequence of Plasmodium coatneyi using continuous long reads from single molecule, real-time sequencing.</title>
        <authorList>
            <person name="Chien J.-T."/>
            <person name="Pakala S.B."/>
            <person name="Geraldo J.A."/>
            <person name="Lapp S.A."/>
            <person name="Barnwell J.W."/>
            <person name="Kissinger J.C."/>
            <person name="Galinski M.R."/>
            <person name="Humphrey J.C."/>
        </authorList>
    </citation>
    <scope>NUCLEOTIDE SEQUENCE [LARGE SCALE GENOMIC DNA]</scope>
    <source>
        <strain evidence="2">Hackeri</strain>
    </source>
</reference>